<dbReference type="NCBIfam" id="TIGR00784">
    <property type="entry name" value="citMHS"/>
    <property type="match status" value="1"/>
</dbReference>
<evidence type="ECO:0000256" key="1">
    <source>
        <dbReference type="ARBA" id="ARBA00004141"/>
    </source>
</evidence>
<name>A0A240UPM5_9GAMM</name>
<dbReference type="GO" id="GO:0015137">
    <property type="term" value="F:citrate transmembrane transporter activity"/>
    <property type="evidence" value="ECO:0007669"/>
    <property type="project" value="InterPro"/>
</dbReference>
<feature type="domain" description="Citrate transporter-like" evidence="6">
    <location>
        <begin position="14"/>
        <end position="378"/>
    </location>
</feature>
<reference evidence="7 8" key="1">
    <citation type="submission" date="2017-05" db="EMBL/GenBank/DDBJ databases">
        <authorList>
            <person name="Song R."/>
            <person name="Chenine A.L."/>
            <person name="Ruprecht R.M."/>
        </authorList>
    </citation>
    <scope>NUCLEOTIDE SEQUENCE [LARGE SCALE GENOMIC DNA]</scope>
    <source>
        <strain evidence="7">SW32</strain>
    </source>
</reference>
<accession>A0A240UPM5</accession>
<dbReference type="GO" id="GO:0015128">
    <property type="term" value="F:gluconate transmembrane transporter activity"/>
    <property type="evidence" value="ECO:0007669"/>
    <property type="project" value="InterPro"/>
</dbReference>
<evidence type="ECO:0000256" key="5">
    <source>
        <dbReference type="ARBA" id="ARBA00023136"/>
    </source>
</evidence>
<dbReference type="KEGG" id="kma:B9H00_10670"/>
<proteinExistence type="predicted"/>
<evidence type="ECO:0000256" key="2">
    <source>
        <dbReference type="ARBA" id="ARBA00022448"/>
    </source>
</evidence>
<sequence>MVTLLGFVMMGSIIALILARRLSPIVAFATIPIIISLMAGFSATQIGEFVKSGLTSVTPTATLFIFAILYFGIMRERGLFDPLVTVLLRGTRGQPVRVTMATVLIAAVAHLDGIGAATFLLTIPALLPLYQRLNISPLVLVCLVGLSAGVMNMMPWGGPTARAAAVSGIDATELWMPLLPVQLFGLVLMLGLAFMFGRRALQQLHHQGITVDETFVTQMAAREGGLPTSHWRYWGNLALTLLVLAALFTGLFPLYLTFMIGLAIALVLNFPSLKDQADAVARHASDALSMALVMLAAGVLLGILAGTGMSDGMAHRLLDLLPGGAVSSLHIIVGVLGVPLQMIFSPDAYYFALMPIVRDVAQAGGVSVEAIARAMLIGENTGFSVSPVVPSVYLAIGLAGVDLRAHIRFSFLWAWGLSVILLLFAMLIGAVAA</sequence>
<protein>
    <submittedName>
        <fullName evidence="7">Citrate transporter</fullName>
    </submittedName>
</protein>
<dbReference type="Proteomes" id="UP000194457">
    <property type="component" value="Chromosome"/>
</dbReference>
<keyword evidence="8" id="KW-1185">Reference proteome</keyword>
<evidence type="ECO:0000313" key="7">
    <source>
        <dbReference type="EMBL" id="ART63467.1"/>
    </source>
</evidence>
<dbReference type="InterPro" id="IPR014738">
    <property type="entry name" value="Citrate_transporter"/>
</dbReference>
<keyword evidence="4" id="KW-1133">Transmembrane helix</keyword>
<gene>
    <name evidence="7" type="ORF">B9H00_10670</name>
</gene>
<dbReference type="Pfam" id="PF03600">
    <property type="entry name" value="CitMHS"/>
    <property type="match status" value="1"/>
</dbReference>
<organism evidence="7 8">
    <name type="scientific">Kushneria marisflavi</name>
    <dbReference type="NCBI Taxonomy" id="157779"/>
    <lineage>
        <taxon>Bacteria</taxon>
        <taxon>Pseudomonadati</taxon>
        <taxon>Pseudomonadota</taxon>
        <taxon>Gammaproteobacteria</taxon>
        <taxon>Oceanospirillales</taxon>
        <taxon>Halomonadaceae</taxon>
        <taxon>Kushneria</taxon>
    </lineage>
</organism>
<dbReference type="GO" id="GO:0005886">
    <property type="term" value="C:plasma membrane"/>
    <property type="evidence" value="ECO:0007669"/>
    <property type="project" value="TreeGrafter"/>
</dbReference>
<evidence type="ECO:0000256" key="3">
    <source>
        <dbReference type="ARBA" id="ARBA00022692"/>
    </source>
</evidence>
<dbReference type="InterPro" id="IPR004680">
    <property type="entry name" value="Cit_transptr-like_dom"/>
</dbReference>
<evidence type="ECO:0000259" key="6">
    <source>
        <dbReference type="Pfam" id="PF03600"/>
    </source>
</evidence>
<keyword evidence="2" id="KW-0813">Transport</keyword>
<dbReference type="PANTHER" id="PTHR30354">
    <property type="entry name" value="GNT FAMILY GLUCONATE TRANSPORTER"/>
    <property type="match status" value="1"/>
</dbReference>
<dbReference type="OrthoDB" id="5329450at2"/>
<keyword evidence="5" id="KW-0472">Membrane</keyword>
<evidence type="ECO:0000256" key="4">
    <source>
        <dbReference type="ARBA" id="ARBA00022989"/>
    </source>
</evidence>
<comment type="subcellular location">
    <subcellularLocation>
        <location evidence="1">Membrane</location>
        <topology evidence="1">Multi-pass membrane protein</topology>
    </subcellularLocation>
</comment>
<dbReference type="AlphaFoldDB" id="A0A240UPM5"/>
<dbReference type="RefSeq" id="WP_086900650.1">
    <property type="nucleotide sequence ID" value="NZ_CP021358.1"/>
</dbReference>
<dbReference type="EMBL" id="CP021358">
    <property type="protein sequence ID" value="ART63467.1"/>
    <property type="molecule type" value="Genomic_DNA"/>
</dbReference>
<dbReference type="PANTHER" id="PTHR30354:SF26">
    <property type="entry name" value="TRANSPORTER, PUTATIVE-RELATED"/>
    <property type="match status" value="1"/>
</dbReference>
<keyword evidence="3" id="KW-0812">Transmembrane</keyword>
<dbReference type="InterPro" id="IPR003474">
    <property type="entry name" value="Glcn_transporter"/>
</dbReference>
<evidence type="ECO:0000313" key="8">
    <source>
        <dbReference type="Proteomes" id="UP000194457"/>
    </source>
</evidence>